<evidence type="ECO:0000256" key="1">
    <source>
        <dbReference type="SAM" id="MobiDB-lite"/>
    </source>
</evidence>
<feature type="compositionally biased region" description="Basic residues" evidence="1">
    <location>
        <begin position="157"/>
        <end position="182"/>
    </location>
</feature>
<organism evidence="2 3">
    <name type="scientific">Zea mays</name>
    <name type="common">Maize</name>
    <dbReference type="NCBI Taxonomy" id="4577"/>
    <lineage>
        <taxon>Eukaryota</taxon>
        <taxon>Viridiplantae</taxon>
        <taxon>Streptophyta</taxon>
        <taxon>Embryophyta</taxon>
        <taxon>Tracheophyta</taxon>
        <taxon>Spermatophyta</taxon>
        <taxon>Magnoliopsida</taxon>
        <taxon>Liliopsida</taxon>
        <taxon>Poales</taxon>
        <taxon>Poaceae</taxon>
        <taxon>PACMAD clade</taxon>
        <taxon>Panicoideae</taxon>
        <taxon>Andropogonodae</taxon>
        <taxon>Andropogoneae</taxon>
        <taxon>Tripsacinae</taxon>
        <taxon>Zea</taxon>
    </lineage>
</organism>
<dbReference type="AlphaFoldDB" id="A0A804LME3"/>
<feature type="compositionally biased region" description="Low complexity" evidence="1">
    <location>
        <begin position="80"/>
        <end position="97"/>
    </location>
</feature>
<feature type="compositionally biased region" description="Low complexity" evidence="1">
    <location>
        <begin position="28"/>
        <end position="41"/>
    </location>
</feature>
<feature type="compositionally biased region" description="Basic residues" evidence="1">
    <location>
        <begin position="111"/>
        <end position="124"/>
    </location>
</feature>
<proteinExistence type="predicted"/>
<evidence type="ECO:0000313" key="3">
    <source>
        <dbReference type="Proteomes" id="UP000007305"/>
    </source>
</evidence>
<keyword evidence="3" id="KW-1185">Reference proteome</keyword>
<feature type="compositionally biased region" description="Basic residues" evidence="1">
    <location>
        <begin position="57"/>
        <end position="72"/>
    </location>
</feature>
<dbReference type="Proteomes" id="UP000007305">
    <property type="component" value="Chromosome 1"/>
</dbReference>
<sequence length="289" mass="32499">MKKLWPLRTRVQTPDSRGLVKDDLNQFSPVSSASPSYLPPLLDRRSGHGERRVAERARRRRRQEVLLRRPHARGPPGLPPRRGALLRVLLPRGMAQQPRRRGQPGPGAERRRQHLLRGRRPRAARLRDAPRRRGRRALRAYYYGGGGGDDEHPAGVARRRGRRRPRPAHGRRRRPSVGPRHVHVASARVAPDVGVGAPPPHAVFPAPALDPNEVPGSSVAFGGARVYRLVLLGCFSEFSIIPGDLCEHFLFRDTDMIGDSECWSLLQSIYLMPIPMPKRRTVFGIFSLV</sequence>
<feature type="compositionally biased region" description="Basic and acidic residues" evidence="1">
    <location>
        <begin position="42"/>
        <end position="56"/>
    </location>
</feature>
<reference evidence="3" key="1">
    <citation type="submission" date="2015-12" db="EMBL/GenBank/DDBJ databases">
        <title>Update maize B73 reference genome by single molecule sequencing technologies.</title>
        <authorList>
            <consortium name="Maize Genome Sequencing Project"/>
            <person name="Ware D."/>
        </authorList>
    </citation>
    <scope>NUCLEOTIDE SEQUENCE [LARGE SCALE GENOMIC DNA]</scope>
    <source>
        <strain evidence="3">cv. B73</strain>
    </source>
</reference>
<evidence type="ECO:0000313" key="2">
    <source>
        <dbReference type="EnsemblPlants" id="Zm00001eb021360_P001"/>
    </source>
</evidence>
<reference evidence="2" key="2">
    <citation type="submission" date="2019-07" db="EMBL/GenBank/DDBJ databases">
        <authorList>
            <person name="Seetharam A."/>
            <person name="Woodhouse M."/>
            <person name="Cannon E."/>
        </authorList>
    </citation>
    <scope>NUCLEOTIDE SEQUENCE [LARGE SCALE GENOMIC DNA]</scope>
    <source>
        <strain evidence="2">cv. B73</strain>
    </source>
</reference>
<feature type="region of interest" description="Disordered" evidence="1">
    <location>
        <begin position="16"/>
        <end position="182"/>
    </location>
</feature>
<name>A0A804LME3_MAIZE</name>
<dbReference type="EnsemblPlants" id="Zm00001eb021360_T001">
    <property type="protein sequence ID" value="Zm00001eb021360_P001"/>
    <property type="gene ID" value="Zm00001eb021360"/>
</dbReference>
<dbReference type="Gramene" id="Zm00001eb021360_T001">
    <property type="protein sequence ID" value="Zm00001eb021360_P001"/>
    <property type="gene ID" value="Zm00001eb021360"/>
</dbReference>
<accession>A0A804LME3</accession>
<dbReference type="InParanoid" id="A0A804LME3"/>
<reference evidence="2" key="3">
    <citation type="submission" date="2021-05" db="UniProtKB">
        <authorList>
            <consortium name="EnsemblPlants"/>
        </authorList>
    </citation>
    <scope>IDENTIFICATION</scope>
    <source>
        <strain evidence="2">cv. B73</strain>
    </source>
</reference>
<protein>
    <submittedName>
        <fullName evidence="2">Uncharacterized protein</fullName>
    </submittedName>
</protein>